<gene>
    <name evidence="4" type="primary">dprA</name>
    <name evidence="5" type="ORF">AZ468_14710</name>
    <name evidence="4" type="ORF">OPW20_11690</name>
</gene>
<dbReference type="NCBIfam" id="TIGR00732">
    <property type="entry name" value="dprA"/>
    <property type="match status" value="1"/>
</dbReference>
<keyword evidence="7" id="KW-1185">Reference proteome</keyword>
<dbReference type="InterPro" id="IPR036388">
    <property type="entry name" value="WH-like_DNA-bd_sf"/>
</dbReference>
<evidence type="ECO:0000313" key="6">
    <source>
        <dbReference type="Proteomes" id="UP000094761"/>
    </source>
</evidence>
<organism evidence="5 6">
    <name type="scientific">Vibrio europaeus</name>
    <dbReference type="NCBI Taxonomy" id="300876"/>
    <lineage>
        <taxon>Bacteria</taxon>
        <taxon>Pseudomonadati</taxon>
        <taxon>Pseudomonadota</taxon>
        <taxon>Gammaproteobacteria</taxon>
        <taxon>Vibrionales</taxon>
        <taxon>Vibrionaceae</taxon>
        <taxon>Vibrio</taxon>
        <taxon>Vibrio oreintalis group</taxon>
    </lineage>
</organism>
<accession>A0A178J990</accession>
<dbReference type="Proteomes" id="UP000094761">
    <property type="component" value="Unassembled WGS sequence"/>
</dbReference>
<dbReference type="RefSeq" id="WP_069668040.1">
    <property type="nucleotide sequence ID" value="NZ_JAPFIM010000022.1"/>
</dbReference>
<dbReference type="InterPro" id="IPR057666">
    <property type="entry name" value="DrpA_SLOG"/>
</dbReference>
<dbReference type="PANTHER" id="PTHR43022">
    <property type="entry name" value="PROTEIN SMF"/>
    <property type="match status" value="1"/>
</dbReference>
<proteinExistence type="inferred from homology"/>
<dbReference type="InterPro" id="IPR003488">
    <property type="entry name" value="DprA"/>
</dbReference>
<dbReference type="EMBL" id="LUAX01000005">
    <property type="protein sequence ID" value="OAM98804.1"/>
    <property type="molecule type" value="Genomic_DNA"/>
</dbReference>
<evidence type="ECO:0000313" key="7">
    <source>
        <dbReference type="Proteomes" id="UP001150001"/>
    </source>
</evidence>
<dbReference type="InterPro" id="IPR041614">
    <property type="entry name" value="DprA_WH"/>
</dbReference>
<dbReference type="AlphaFoldDB" id="A0A178J990"/>
<dbReference type="GeneID" id="78076966"/>
<evidence type="ECO:0000259" key="2">
    <source>
        <dbReference type="Pfam" id="PF02481"/>
    </source>
</evidence>
<feature type="domain" description="DprA winged helix" evidence="3">
    <location>
        <begin position="321"/>
        <end position="365"/>
    </location>
</feature>
<comment type="caution">
    <text evidence="5">The sequence shown here is derived from an EMBL/GenBank/DDBJ whole genome shotgun (WGS) entry which is preliminary data.</text>
</comment>
<evidence type="ECO:0000259" key="3">
    <source>
        <dbReference type="Pfam" id="PF17782"/>
    </source>
</evidence>
<name>A0A178J990_9VIBR</name>
<dbReference type="Pfam" id="PF02481">
    <property type="entry name" value="DNA_processg_A"/>
    <property type="match status" value="1"/>
</dbReference>
<sequence length="372" mass="40066">MTNEELAAWLSLNFTPRVGPKTFSHLLAIDSPLNIVQSELPALLALGLSTQQANYLKNCAVKEVEQCFEWQQQSAQHNIITKQESTYPALLEQAVGSPPVLFVQGDLSCLSEPQIAMVGSRNASPEGLNTARSFARALVEQGLTVTSGLALGVDGYAHDGALQGGGRTLAVLGSGLETIYPARHRELARRIVDSGGALVSEFHPQAKPKADHFPRRNRIISGLSVGVLVVEAAEKSGSLITARYAIEQGRDVFAIPGSIHDSNARGCNLLIKQGACLVMQVQDIVDEIETLLRWSNSGKPPIQNELFEEIDSKEELPFPLLLANVGSKAIPVDILANRTNIPVQDVMMQLLELELSGHVVAVSGGYIRKGRG</sequence>
<dbReference type="Pfam" id="PF17782">
    <property type="entry name" value="WHD_DprA"/>
    <property type="match status" value="1"/>
</dbReference>
<dbReference type="EMBL" id="JAPFIT010000015">
    <property type="protein sequence ID" value="MDC5740731.1"/>
    <property type="molecule type" value="Genomic_DNA"/>
</dbReference>
<dbReference type="Gene3D" id="1.10.10.10">
    <property type="entry name" value="Winged helix-like DNA-binding domain superfamily/Winged helix DNA-binding domain"/>
    <property type="match status" value="1"/>
</dbReference>
<protein>
    <submittedName>
        <fullName evidence="4 5">DNA processing protein DprA</fullName>
    </submittedName>
</protein>
<comment type="similarity">
    <text evidence="1">Belongs to the DprA/Smf family.</text>
</comment>
<dbReference type="OrthoDB" id="9785707at2"/>
<evidence type="ECO:0000313" key="4">
    <source>
        <dbReference type="EMBL" id="MDC5740731.1"/>
    </source>
</evidence>
<reference evidence="4" key="2">
    <citation type="submission" date="2022-11" db="EMBL/GenBank/DDBJ databases">
        <title>Role of the vibriolysin VemA secreted by the emergent pathogen Vibrio europaeus in the colonization of Manila clam mucus.</title>
        <authorList>
            <person name="Martinez C."/>
            <person name="Rodriguez S."/>
            <person name="Vences A."/>
            <person name="Barja J.L."/>
            <person name="Toranzo A.E."/>
            <person name="Dubert J."/>
        </authorList>
    </citation>
    <scope>NUCLEOTIDE SEQUENCE</scope>
    <source>
        <strain evidence="4">3454</strain>
    </source>
</reference>
<dbReference type="SUPFAM" id="SSF102405">
    <property type="entry name" value="MCP/YpsA-like"/>
    <property type="match status" value="1"/>
</dbReference>
<dbReference type="PANTHER" id="PTHR43022:SF1">
    <property type="entry name" value="PROTEIN SMF"/>
    <property type="match status" value="1"/>
</dbReference>
<feature type="domain" description="Smf/DprA SLOG" evidence="2">
    <location>
        <begin position="79"/>
        <end position="288"/>
    </location>
</feature>
<reference evidence="5 6" key="1">
    <citation type="submission" date="2016-03" db="EMBL/GenBank/DDBJ databases">
        <title>Draft genome sequence of the Vibrio tubiashii subs. europaeus.</title>
        <authorList>
            <person name="Spinard E."/>
            <person name="Dubert J."/>
            <person name="Nelson D.R."/>
            <person name="Barja J.L."/>
        </authorList>
    </citation>
    <scope>NUCLEOTIDE SEQUENCE [LARGE SCALE GENOMIC DNA]</scope>
    <source>
        <strain evidence="6">PP-638</strain>
        <strain evidence="5">PP2-638</strain>
    </source>
</reference>
<dbReference type="Proteomes" id="UP001150001">
    <property type="component" value="Unassembled WGS sequence"/>
</dbReference>
<dbReference type="GO" id="GO:0009294">
    <property type="term" value="P:DNA-mediated transformation"/>
    <property type="evidence" value="ECO:0007669"/>
    <property type="project" value="InterPro"/>
</dbReference>
<evidence type="ECO:0000313" key="5">
    <source>
        <dbReference type="EMBL" id="OAM98804.1"/>
    </source>
</evidence>
<evidence type="ECO:0000256" key="1">
    <source>
        <dbReference type="ARBA" id="ARBA00006525"/>
    </source>
</evidence>
<dbReference type="Gene3D" id="3.40.50.450">
    <property type="match status" value="1"/>
</dbReference>